<sequence>MKRYPFKYAIALLALLHFSCSKEKLSSDSIFVDSKIDKNELDLYIENKYVKPYNVSIVYKYVDGESDMNYNLSPANYQSAVRMTKLFTYLGIEPYDKITGSTGFIRSYFPKLLTYIGSPAYRNNGTMVLGTAEGGRKITMYNLNALNDQTASDIEFLNFYYFHTIHHEFAHILNQTKDFPRTFNAISGATYVADAWNTEFNDNTAPAAGFISAYAAKEASEDFVEVYSYYITLTPAQWQARLNRGGTAGRAILEAKLNIVKTYFMSVWKIDMDVLRDDILERQAKLPTLDQTSLN</sequence>
<dbReference type="AlphaFoldDB" id="A0A1X7J9X8"/>
<dbReference type="STRING" id="561061.SAMN05660862_1660"/>
<dbReference type="EMBL" id="FXAU01000002">
    <property type="protein sequence ID" value="SMG24571.1"/>
    <property type="molecule type" value="Genomic_DNA"/>
</dbReference>
<dbReference type="Proteomes" id="UP000192980">
    <property type="component" value="Unassembled WGS sequence"/>
</dbReference>
<dbReference type="OrthoDB" id="1113652at2"/>
<gene>
    <name evidence="1" type="ORF">SAMN05660862_1660</name>
</gene>
<proteinExistence type="predicted"/>
<dbReference type="Pfam" id="PF15890">
    <property type="entry name" value="Peptidase_Mx1"/>
    <property type="match status" value="1"/>
</dbReference>
<organism evidence="1 2">
    <name type="scientific">Sphingobacterium psychroaquaticum</name>
    <dbReference type="NCBI Taxonomy" id="561061"/>
    <lineage>
        <taxon>Bacteria</taxon>
        <taxon>Pseudomonadati</taxon>
        <taxon>Bacteroidota</taxon>
        <taxon>Sphingobacteriia</taxon>
        <taxon>Sphingobacteriales</taxon>
        <taxon>Sphingobacteriaceae</taxon>
        <taxon>Sphingobacterium</taxon>
    </lineage>
</organism>
<keyword evidence="1" id="KW-0378">Hydrolase</keyword>
<evidence type="ECO:0000313" key="1">
    <source>
        <dbReference type="EMBL" id="SMG24571.1"/>
    </source>
</evidence>
<reference evidence="1 2" key="1">
    <citation type="submission" date="2017-04" db="EMBL/GenBank/DDBJ databases">
        <authorList>
            <person name="Afonso C.L."/>
            <person name="Miller P.J."/>
            <person name="Scott M.A."/>
            <person name="Spackman E."/>
            <person name="Goraichik I."/>
            <person name="Dimitrov K.M."/>
            <person name="Suarez D.L."/>
            <person name="Swayne D.E."/>
        </authorList>
    </citation>
    <scope>NUCLEOTIDE SEQUENCE [LARGE SCALE GENOMIC DNA]</scope>
    <source>
        <strain evidence="1 2">DSM 22418</strain>
    </source>
</reference>
<evidence type="ECO:0000313" key="2">
    <source>
        <dbReference type="Proteomes" id="UP000192980"/>
    </source>
</evidence>
<dbReference type="GO" id="GO:0016787">
    <property type="term" value="F:hydrolase activity"/>
    <property type="evidence" value="ECO:0007669"/>
    <property type="project" value="UniProtKB-KW"/>
</dbReference>
<accession>A0A1X7J9X8</accession>
<dbReference type="InterPro" id="IPR030890">
    <property type="entry name" value="LP_HExxH_w_TonB"/>
</dbReference>
<dbReference type="RefSeq" id="WP_085472410.1">
    <property type="nucleotide sequence ID" value="NZ_FXAU01000002.1"/>
</dbReference>
<dbReference type="Gene3D" id="3.40.390.70">
    <property type="match status" value="1"/>
</dbReference>
<dbReference type="NCBIfam" id="TIGR04549">
    <property type="entry name" value="LP_HExxH_w_tonB"/>
    <property type="match status" value="1"/>
</dbReference>
<name>A0A1X7J9X8_9SPHI</name>
<keyword evidence="1" id="KW-0449">Lipoprotein</keyword>
<dbReference type="SUPFAM" id="SSF55486">
    <property type="entry name" value="Metalloproteases ('zincins'), catalytic domain"/>
    <property type="match status" value="1"/>
</dbReference>
<keyword evidence="2" id="KW-1185">Reference proteome</keyword>
<protein>
    <submittedName>
        <fullName evidence="1">Substrate import-associated zinc metallohydrolase lipoprotein</fullName>
    </submittedName>
</protein>